<dbReference type="Proteomes" id="UP000478052">
    <property type="component" value="Unassembled WGS sequence"/>
</dbReference>
<dbReference type="AlphaFoldDB" id="A0A6G0ZEI3"/>
<dbReference type="GO" id="GO:0003964">
    <property type="term" value="F:RNA-directed DNA polymerase activity"/>
    <property type="evidence" value="ECO:0007669"/>
    <property type="project" value="UniProtKB-KW"/>
</dbReference>
<keyword evidence="1" id="KW-0808">Transferase</keyword>
<dbReference type="EMBL" id="VUJU01000641">
    <property type="protein sequence ID" value="KAF0769148.1"/>
    <property type="molecule type" value="Genomic_DNA"/>
</dbReference>
<proteinExistence type="predicted"/>
<keyword evidence="1" id="KW-0548">Nucleotidyltransferase</keyword>
<name>A0A6G0ZEI3_APHCR</name>
<keyword evidence="1" id="KW-0695">RNA-directed DNA polymerase</keyword>
<reference evidence="1 2" key="1">
    <citation type="submission" date="2019-08" db="EMBL/GenBank/DDBJ databases">
        <title>Whole genome of Aphis craccivora.</title>
        <authorList>
            <person name="Voronova N.V."/>
            <person name="Shulinski R.S."/>
            <person name="Bandarenka Y.V."/>
            <person name="Zhorov D.G."/>
            <person name="Warner D."/>
        </authorList>
    </citation>
    <scope>NUCLEOTIDE SEQUENCE [LARGE SCALE GENOMIC DNA]</scope>
    <source>
        <strain evidence="1">180601</strain>
        <tissue evidence="1">Whole Body</tissue>
    </source>
</reference>
<evidence type="ECO:0000313" key="2">
    <source>
        <dbReference type="Proteomes" id="UP000478052"/>
    </source>
</evidence>
<accession>A0A6G0ZEI3</accession>
<organism evidence="1 2">
    <name type="scientific">Aphis craccivora</name>
    <name type="common">Cowpea aphid</name>
    <dbReference type="NCBI Taxonomy" id="307492"/>
    <lineage>
        <taxon>Eukaryota</taxon>
        <taxon>Metazoa</taxon>
        <taxon>Ecdysozoa</taxon>
        <taxon>Arthropoda</taxon>
        <taxon>Hexapoda</taxon>
        <taxon>Insecta</taxon>
        <taxon>Pterygota</taxon>
        <taxon>Neoptera</taxon>
        <taxon>Paraneoptera</taxon>
        <taxon>Hemiptera</taxon>
        <taxon>Sternorrhyncha</taxon>
        <taxon>Aphidomorpha</taxon>
        <taxon>Aphidoidea</taxon>
        <taxon>Aphididae</taxon>
        <taxon>Aphidini</taxon>
        <taxon>Aphis</taxon>
        <taxon>Aphis</taxon>
    </lineage>
</organism>
<comment type="caution">
    <text evidence="1">The sequence shown here is derived from an EMBL/GenBank/DDBJ whole genome shotgun (WGS) entry which is preliminary data.</text>
</comment>
<sequence length="96" mass="11519">MVDYMTSTLFRLHITVKEVDIFLNLPSSVSLTERYFNLNRVKESIQTYSLKKAPGFDLITAEVARYLIKNKFKCYRELNYWTNEVNEKEIKRILYI</sequence>
<keyword evidence="2" id="KW-1185">Reference proteome</keyword>
<gene>
    <name evidence="1" type="ORF">FWK35_00000981</name>
</gene>
<evidence type="ECO:0000313" key="1">
    <source>
        <dbReference type="EMBL" id="KAF0769148.1"/>
    </source>
</evidence>
<protein>
    <submittedName>
        <fullName evidence="1">Reverse transcriptase domain-containing protein</fullName>
    </submittedName>
</protein>